<dbReference type="SUPFAM" id="SSF51971">
    <property type="entry name" value="Nucleotide-binding domain"/>
    <property type="match status" value="1"/>
</dbReference>
<dbReference type="PANTHER" id="PTHR21197">
    <property type="entry name" value="UDP-GALACTOPYRANOSE MUTASE"/>
    <property type="match status" value="1"/>
</dbReference>
<sequence>MKNYDFIIVGSGFAGSIMAERFANVLNKKVLIIEQRDHIAGNMFDYYDEAGVLIHKYGPHLFRTNEDFVWDYMSQFTEWHPYQHKVVAEIDTHLVPVPFNLTSLEVLMPEKASEIKEILLSEFGMDKKVPVSVLRKHQNPMISELGSFIFEKIYLNYTTKQWGEKPENLDFETITARVPVHVSYDDRYFQEKYQFLPKEGYTQMFKKMLSNPNIEVRLSVKANEVLNLDTDSNKIFFKGEEFTGTVIYSGAIDEMLGYAFGELPYRSLRFEVETHDKEYFQPTGTVNYPNDHDYTRISEYKHMMAQKPSKTSVMVEYPQEYKRLVPGQDIPYYPIPKDENTIAYDKYRSIADKFSNLYLIGRLAEYKYYDMNNIIMHALKTFNEEFANKN</sequence>
<accession>A0ABP8F4T9</accession>
<evidence type="ECO:0000313" key="8">
    <source>
        <dbReference type="Proteomes" id="UP001501844"/>
    </source>
</evidence>
<dbReference type="EMBL" id="BAABGX010000001">
    <property type="protein sequence ID" value="GAA4295177.1"/>
    <property type="molecule type" value="Genomic_DNA"/>
</dbReference>
<evidence type="ECO:0000313" key="7">
    <source>
        <dbReference type="EMBL" id="GAA4295177.1"/>
    </source>
</evidence>
<dbReference type="PANTHER" id="PTHR21197:SF0">
    <property type="entry name" value="UDP-GALACTOPYRANOSE MUTASE"/>
    <property type="match status" value="1"/>
</dbReference>
<keyword evidence="4" id="KW-0274">FAD</keyword>
<reference evidence="8" key="1">
    <citation type="journal article" date="2019" name="Int. J. Syst. Evol. Microbiol.">
        <title>The Global Catalogue of Microorganisms (GCM) 10K type strain sequencing project: providing services to taxonomists for standard genome sequencing and annotation.</title>
        <authorList>
            <consortium name="The Broad Institute Genomics Platform"/>
            <consortium name="The Broad Institute Genome Sequencing Center for Infectious Disease"/>
            <person name="Wu L."/>
            <person name="Ma J."/>
        </authorList>
    </citation>
    <scope>NUCLEOTIDE SEQUENCE [LARGE SCALE GENOMIC DNA]</scope>
    <source>
        <strain evidence="8">JCM 17917</strain>
    </source>
</reference>
<keyword evidence="3" id="KW-0285">Flavoprotein</keyword>
<evidence type="ECO:0000256" key="1">
    <source>
        <dbReference type="ARBA" id="ARBA00001974"/>
    </source>
</evidence>
<comment type="similarity">
    <text evidence="2">Belongs to the UDP-galactopyranose/dTDP-fucopyranose mutase family.</text>
</comment>
<dbReference type="Pfam" id="PF13450">
    <property type="entry name" value="NAD_binding_8"/>
    <property type="match status" value="1"/>
</dbReference>
<proteinExistence type="inferred from homology"/>
<evidence type="ECO:0000256" key="3">
    <source>
        <dbReference type="ARBA" id="ARBA00022630"/>
    </source>
</evidence>
<keyword evidence="5" id="KW-0413">Isomerase</keyword>
<evidence type="ECO:0000256" key="5">
    <source>
        <dbReference type="ARBA" id="ARBA00023235"/>
    </source>
</evidence>
<feature type="domain" description="UDP-galactopyranose mutase C-terminal" evidence="6">
    <location>
        <begin position="152"/>
        <end position="368"/>
    </location>
</feature>
<evidence type="ECO:0000256" key="4">
    <source>
        <dbReference type="ARBA" id="ARBA00022827"/>
    </source>
</evidence>
<organism evidence="7 8">
    <name type="scientific">Nibribacter koreensis</name>
    <dbReference type="NCBI Taxonomy" id="1084519"/>
    <lineage>
        <taxon>Bacteria</taxon>
        <taxon>Pseudomonadati</taxon>
        <taxon>Bacteroidota</taxon>
        <taxon>Cytophagia</taxon>
        <taxon>Cytophagales</taxon>
        <taxon>Hymenobacteraceae</taxon>
        <taxon>Nibribacter</taxon>
    </lineage>
</organism>
<evidence type="ECO:0000259" key="6">
    <source>
        <dbReference type="Pfam" id="PF03275"/>
    </source>
</evidence>
<dbReference type="Proteomes" id="UP001501844">
    <property type="component" value="Unassembled WGS sequence"/>
</dbReference>
<keyword evidence="8" id="KW-1185">Reference proteome</keyword>
<protein>
    <submittedName>
        <fullName evidence="7">UDP-galactopyranose mutase</fullName>
    </submittedName>
</protein>
<gene>
    <name evidence="7" type="primary">glf_1</name>
    <name evidence="7" type="ORF">GCM10023183_00700</name>
</gene>
<dbReference type="InterPro" id="IPR015899">
    <property type="entry name" value="UDP-GalPyranose_mutase_C"/>
</dbReference>
<name>A0ABP8F4T9_9BACT</name>
<dbReference type="InterPro" id="IPR004379">
    <property type="entry name" value="UDP-GALP_mutase"/>
</dbReference>
<dbReference type="RefSeq" id="WP_345161178.1">
    <property type="nucleotide sequence ID" value="NZ_BAABGX010000001.1"/>
</dbReference>
<dbReference type="Pfam" id="PF03275">
    <property type="entry name" value="GLF"/>
    <property type="match status" value="1"/>
</dbReference>
<dbReference type="Gene3D" id="3.40.50.720">
    <property type="entry name" value="NAD(P)-binding Rossmann-like Domain"/>
    <property type="match status" value="3"/>
</dbReference>
<evidence type="ECO:0000256" key="2">
    <source>
        <dbReference type="ARBA" id="ARBA00009321"/>
    </source>
</evidence>
<comment type="cofactor">
    <cofactor evidence="1">
        <name>FAD</name>
        <dbReference type="ChEBI" id="CHEBI:57692"/>
    </cofactor>
</comment>
<comment type="caution">
    <text evidence="7">The sequence shown here is derived from an EMBL/GenBank/DDBJ whole genome shotgun (WGS) entry which is preliminary data.</text>
</comment>
<dbReference type="NCBIfam" id="TIGR00031">
    <property type="entry name" value="UDP-GALP_mutase"/>
    <property type="match status" value="1"/>
</dbReference>
<dbReference type="SUPFAM" id="SSF54373">
    <property type="entry name" value="FAD-linked reductases, C-terminal domain"/>
    <property type="match status" value="1"/>
</dbReference>